<proteinExistence type="evidence at transcript level"/>
<evidence type="ECO:0000256" key="2">
    <source>
        <dbReference type="ARBA" id="ARBA00022490"/>
    </source>
</evidence>
<feature type="active site" evidence="9 11">
    <location>
        <position position="726"/>
    </location>
</feature>
<evidence type="ECO:0000256" key="1">
    <source>
        <dbReference type="ARBA" id="ARBA00004496"/>
    </source>
</evidence>
<evidence type="ECO:0000256" key="13">
    <source>
        <dbReference type="PROSITE-ProRule" id="PRU01122"/>
    </source>
</evidence>
<gene>
    <name evidence="9 17" type="primary">lon</name>
    <name evidence="17" type="ORF">GXY80_15745</name>
</gene>
<comment type="subunit">
    <text evidence="9 10">Homohexamer. Organized in a ring with a central cavity.</text>
</comment>
<evidence type="ECO:0000256" key="12">
    <source>
        <dbReference type="PIRSR" id="PIRSR001174-2"/>
    </source>
</evidence>
<dbReference type="GO" id="GO:0004252">
    <property type="term" value="F:serine-type endopeptidase activity"/>
    <property type="evidence" value="ECO:0007669"/>
    <property type="project" value="UniProtKB-UniRule"/>
</dbReference>
<dbReference type="PROSITE" id="PS51787">
    <property type="entry name" value="LON_N"/>
    <property type="match status" value="1"/>
</dbReference>
<comment type="subcellular location">
    <subcellularLocation>
        <location evidence="1 9 10">Cytoplasm</location>
    </subcellularLocation>
</comment>
<dbReference type="GO" id="GO:0016887">
    <property type="term" value="F:ATP hydrolysis activity"/>
    <property type="evidence" value="ECO:0007669"/>
    <property type="project" value="UniProtKB-UniRule"/>
</dbReference>
<reference evidence="17" key="1">
    <citation type="journal article" date="2020" name="Biotechnol. Biofuels">
        <title>New insights from the biogas microbiome by comprehensive genome-resolved metagenomics of nearly 1600 species originating from multiple anaerobic digesters.</title>
        <authorList>
            <person name="Campanaro S."/>
            <person name="Treu L."/>
            <person name="Rodriguez-R L.M."/>
            <person name="Kovalovszki A."/>
            <person name="Ziels R.M."/>
            <person name="Maus I."/>
            <person name="Zhu X."/>
            <person name="Kougias P.G."/>
            <person name="Basile A."/>
            <person name="Luo G."/>
            <person name="Schluter A."/>
            <person name="Konstantinidis K.T."/>
            <person name="Angelidaki I."/>
        </authorList>
    </citation>
    <scope>NUCLEOTIDE SEQUENCE</scope>
    <source>
        <strain evidence="17">AS06rmzACSIP_7</strain>
    </source>
</reference>
<dbReference type="HAMAP" id="MF_01973">
    <property type="entry name" value="lon_bact"/>
    <property type="match status" value="1"/>
</dbReference>
<dbReference type="Gene3D" id="1.20.58.1480">
    <property type="match status" value="1"/>
</dbReference>
<dbReference type="Gene3D" id="3.30.230.10">
    <property type="match status" value="1"/>
</dbReference>
<evidence type="ECO:0000256" key="7">
    <source>
        <dbReference type="ARBA" id="ARBA00022840"/>
    </source>
</evidence>
<comment type="catalytic activity">
    <reaction evidence="9 10 13">
        <text>Hydrolysis of proteins in presence of ATP.</text>
        <dbReference type="EC" id="3.4.21.53"/>
    </reaction>
</comment>
<dbReference type="SMART" id="SM00464">
    <property type="entry name" value="LON"/>
    <property type="match status" value="1"/>
</dbReference>
<dbReference type="GO" id="GO:0005524">
    <property type="term" value="F:ATP binding"/>
    <property type="evidence" value="ECO:0007669"/>
    <property type="project" value="UniProtKB-UniRule"/>
</dbReference>
<keyword evidence="2 9" id="KW-0963">Cytoplasm</keyword>
<protein>
    <recommendedName>
        <fullName evidence="9 10">Lon protease</fullName>
        <ecNumber evidence="9 10">3.4.21.53</ecNumber>
    </recommendedName>
    <alternativeName>
        <fullName evidence="9">ATP-dependent protease La</fullName>
    </alternativeName>
</protein>
<keyword evidence="8 9" id="KW-0346">Stress response</keyword>
<dbReference type="InterPro" id="IPR014721">
    <property type="entry name" value="Ribsml_uS5_D2-typ_fold_subgr"/>
</dbReference>
<dbReference type="SUPFAM" id="SSF88697">
    <property type="entry name" value="PUA domain-like"/>
    <property type="match status" value="1"/>
</dbReference>
<keyword evidence="7 9" id="KW-0067">ATP-binding</keyword>
<evidence type="ECO:0000259" key="15">
    <source>
        <dbReference type="PROSITE" id="PS51786"/>
    </source>
</evidence>
<feature type="binding site" evidence="9 12">
    <location>
        <begin position="360"/>
        <end position="367"/>
    </location>
    <ligand>
        <name>ATP</name>
        <dbReference type="ChEBI" id="CHEBI:30616"/>
    </ligand>
</feature>
<comment type="induction">
    <text evidence="9">By heat shock.</text>
</comment>
<evidence type="ECO:0000256" key="3">
    <source>
        <dbReference type="ARBA" id="ARBA00022670"/>
    </source>
</evidence>
<dbReference type="Gene3D" id="2.30.130.40">
    <property type="entry name" value="LON domain-like"/>
    <property type="match status" value="1"/>
</dbReference>
<dbReference type="Proteomes" id="UP000777265">
    <property type="component" value="Unassembled WGS sequence"/>
</dbReference>
<evidence type="ECO:0000313" key="18">
    <source>
        <dbReference type="Proteomes" id="UP000777265"/>
    </source>
</evidence>
<dbReference type="InterPro" id="IPR027417">
    <property type="entry name" value="P-loop_NTPase"/>
</dbReference>
<dbReference type="Gene3D" id="1.10.8.60">
    <property type="match status" value="1"/>
</dbReference>
<dbReference type="InterPro" id="IPR054594">
    <property type="entry name" value="Lon_lid"/>
</dbReference>
<dbReference type="EC" id="3.4.21.53" evidence="9 10"/>
<dbReference type="NCBIfam" id="TIGR00763">
    <property type="entry name" value="lon"/>
    <property type="match status" value="1"/>
</dbReference>
<dbReference type="SMART" id="SM00382">
    <property type="entry name" value="AAA"/>
    <property type="match status" value="1"/>
</dbReference>
<dbReference type="PRINTS" id="PR00830">
    <property type="entry name" value="ENDOLAPTASE"/>
</dbReference>
<dbReference type="Pfam" id="PF00004">
    <property type="entry name" value="AAA"/>
    <property type="match status" value="1"/>
</dbReference>
<accession>A0A971M818</accession>
<evidence type="ECO:0000256" key="14">
    <source>
        <dbReference type="RuleBase" id="RU000591"/>
    </source>
</evidence>
<dbReference type="InterPro" id="IPR027543">
    <property type="entry name" value="Lon_bac"/>
</dbReference>
<evidence type="ECO:0000256" key="10">
    <source>
        <dbReference type="PIRNR" id="PIRNR001174"/>
    </source>
</evidence>
<dbReference type="PIRSF" id="PIRSF001174">
    <property type="entry name" value="Lon_proteas"/>
    <property type="match status" value="1"/>
</dbReference>
<keyword evidence="3 9" id="KW-0645">Protease</keyword>
<evidence type="ECO:0000256" key="11">
    <source>
        <dbReference type="PIRSR" id="PIRSR001174-1"/>
    </source>
</evidence>
<dbReference type="Pfam" id="PF22667">
    <property type="entry name" value="Lon_lid"/>
    <property type="match status" value="1"/>
</dbReference>
<dbReference type="InterPro" id="IPR008269">
    <property type="entry name" value="Lon_proteolytic"/>
</dbReference>
<evidence type="ECO:0000256" key="9">
    <source>
        <dbReference type="HAMAP-Rule" id="MF_01973"/>
    </source>
</evidence>
<comment type="function">
    <text evidence="9">ATP-dependent serine protease that mediates the selective degradation of mutant and abnormal proteins as well as certain short-lived regulatory proteins. Required for cellular homeostasis and for survival from DNA damage and developmental changes induced by stress. Degrades polypeptides processively to yield small peptide fragments that are 5 to 10 amino acids long. Binds to DNA in a double-stranded, site-specific manner.</text>
</comment>
<dbReference type="PROSITE" id="PS01046">
    <property type="entry name" value="LON_SER"/>
    <property type="match status" value="1"/>
</dbReference>
<dbReference type="InterPro" id="IPR003593">
    <property type="entry name" value="AAA+_ATPase"/>
</dbReference>
<dbReference type="GO" id="GO:0043565">
    <property type="term" value="F:sequence-specific DNA binding"/>
    <property type="evidence" value="ECO:0007669"/>
    <property type="project" value="UniProtKB-UniRule"/>
</dbReference>
<feature type="domain" description="Lon proteolytic" evidence="15">
    <location>
        <begin position="596"/>
        <end position="777"/>
    </location>
</feature>
<dbReference type="PROSITE" id="PS51786">
    <property type="entry name" value="LON_PROTEOLYTIC"/>
    <property type="match status" value="1"/>
</dbReference>
<dbReference type="InterPro" id="IPR046336">
    <property type="entry name" value="Lon_prtase_N_sf"/>
</dbReference>
<feature type="domain" description="Lon N-terminal" evidence="16">
    <location>
        <begin position="13"/>
        <end position="208"/>
    </location>
</feature>
<keyword evidence="4 9" id="KW-0547">Nucleotide-binding</keyword>
<dbReference type="InterPro" id="IPR008268">
    <property type="entry name" value="Peptidase_S16_AS"/>
</dbReference>
<dbReference type="GO" id="GO:0006515">
    <property type="term" value="P:protein quality control for misfolded or incompletely synthesized proteins"/>
    <property type="evidence" value="ECO:0007669"/>
    <property type="project" value="UniProtKB-UniRule"/>
</dbReference>
<dbReference type="InterPro" id="IPR020568">
    <property type="entry name" value="Ribosomal_Su5_D2-typ_SF"/>
</dbReference>
<dbReference type="CDD" id="cd19500">
    <property type="entry name" value="RecA-like_Lon"/>
    <property type="match status" value="1"/>
</dbReference>
<feature type="active site" evidence="9 11">
    <location>
        <position position="683"/>
    </location>
</feature>
<dbReference type="Pfam" id="PF05362">
    <property type="entry name" value="Lon_C"/>
    <property type="match status" value="1"/>
</dbReference>
<dbReference type="InterPro" id="IPR003959">
    <property type="entry name" value="ATPase_AAA_core"/>
</dbReference>
<dbReference type="SUPFAM" id="SSF52540">
    <property type="entry name" value="P-loop containing nucleoside triphosphate hydrolases"/>
    <property type="match status" value="1"/>
</dbReference>
<evidence type="ECO:0000313" key="17">
    <source>
        <dbReference type="EMBL" id="NLW36906.1"/>
    </source>
</evidence>
<dbReference type="GO" id="GO:0005737">
    <property type="term" value="C:cytoplasm"/>
    <property type="evidence" value="ECO:0007669"/>
    <property type="project" value="UniProtKB-SubCell"/>
</dbReference>
<dbReference type="InterPro" id="IPR027065">
    <property type="entry name" value="Lon_Prtase"/>
</dbReference>
<keyword evidence="5 9" id="KW-0378">Hydrolase</keyword>
<dbReference type="FunFam" id="3.40.50.300:FF:000382">
    <property type="entry name" value="Lon protease homolog 2, peroxisomal"/>
    <property type="match status" value="1"/>
</dbReference>
<dbReference type="InterPro" id="IPR003111">
    <property type="entry name" value="Lon_prtase_N"/>
</dbReference>
<dbReference type="GO" id="GO:0004176">
    <property type="term" value="F:ATP-dependent peptidase activity"/>
    <property type="evidence" value="ECO:0007669"/>
    <property type="project" value="UniProtKB-UniRule"/>
</dbReference>
<keyword evidence="6 9" id="KW-0720">Serine protease</keyword>
<reference evidence="17" key="2">
    <citation type="submission" date="2020-01" db="EMBL/GenBank/DDBJ databases">
        <authorList>
            <person name="Campanaro S."/>
        </authorList>
    </citation>
    <scope>NUCLEOTIDE SEQUENCE</scope>
    <source>
        <strain evidence="17">AS06rmzACSIP_7</strain>
    </source>
</reference>
<evidence type="ECO:0000256" key="6">
    <source>
        <dbReference type="ARBA" id="ARBA00022825"/>
    </source>
</evidence>
<evidence type="ECO:0000256" key="5">
    <source>
        <dbReference type="ARBA" id="ARBA00022801"/>
    </source>
</evidence>
<organism evidence="17 18">
    <name type="scientific">Syntrophorhabdus aromaticivorans</name>
    <dbReference type="NCBI Taxonomy" id="328301"/>
    <lineage>
        <taxon>Bacteria</taxon>
        <taxon>Pseudomonadati</taxon>
        <taxon>Thermodesulfobacteriota</taxon>
        <taxon>Syntrophorhabdia</taxon>
        <taxon>Syntrophorhabdales</taxon>
        <taxon>Syntrophorhabdaceae</taxon>
        <taxon>Syntrophorhabdus</taxon>
    </lineage>
</organism>
<name>A0A971M818_9BACT</name>
<dbReference type="InterPro" id="IPR015947">
    <property type="entry name" value="PUA-like_sf"/>
</dbReference>
<dbReference type="GO" id="GO:0034605">
    <property type="term" value="P:cellular response to heat"/>
    <property type="evidence" value="ECO:0007669"/>
    <property type="project" value="UniProtKB-UniRule"/>
</dbReference>
<dbReference type="Gene3D" id="3.40.50.300">
    <property type="entry name" value="P-loop containing nucleotide triphosphate hydrolases"/>
    <property type="match status" value="1"/>
</dbReference>
<dbReference type="SUPFAM" id="SSF54211">
    <property type="entry name" value="Ribosomal protein S5 domain 2-like"/>
    <property type="match status" value="1"/>
</dbReference>
<dbReference type="InterPro" id="IPR004815">
    <property type="entry name" value="Lon_bac/euk-typ"/>
</dbReference>
<dbReference type="EMBL" id="JAAYEE010000320">
    <property type="protein sequence ID" value="NLW36906.1"/>
    <property type="molecule type" value="Genomic_DNA"/>
</dbReference>
<dbReference type="Pfam" id="PF02190">
    <property type="entry name" value="LON_substr_bdg"/>
    <property type="match status" value="1"/>
</dbReference>
<evidence type="ECO:0000259" key="16">
    <source>
        <dbReference type="PROSITE" id="PS51787"/>
    </source>
</evidence>
<comment type="similarity">
    <text evidence="9 10 13 14">Belongs to the peptidase S16 family.</text>
</comment>
<evidence type="ECO:0000256" key="4">
    <source>
        <dbReference type="ARBA" id="ARBA00022741"/>
    </source>
</evidence>
<dbReference type="Gene3D" id="1.20.5.5270">
    <property type="match status" value="1"/>
</dbReference>
<comment type="caution">
    <text evidence="17">The sequence shown here is derived from an EMBL/GenBank/DDBJ whole genome shotgun (WGS) entry which is preliminary data.</text>
</comment>
<dbReference type="AlphaFoldDB" id="A0A971M818"/>
<evidence type="ECO:0000256" key="8">
    <source>
        <dbReference type="ARBA" id="ARBA00023016"/>
    </source>
</evidence>
<dbReference type="PANTHER" id="PTHR10046">
    <property type="entry name" value="ATP DEPENDENT LON PROTEASE FAMILY MEMBER"/>
    <property type="match status" value="1"/>
</dbReference>
<sequence length="777" mass="87012">MTELEVRETPEILPLLPVRDMVMYPSVILPLFVGRDMSINAVEKSLSRDRLILVTAQKDLTDEDPLPGRIYSVGVVSQIMRMLRLPDGRVKVLIQGLKKATIVEYVQEKPTFLVRIQPVEEPILTEITLEIEALMRYVKEEMEKVVSMGRMVPPDILMVLDTIDEPGKLADVAAANLGLAVDKAQEVLEIVDPIARLRRLSEILGKEIELLNMQAKILSQAKEEMSKTQREYFLREQMKAIRTELGEGDERSEEVEDLRKRIKKAKMPKDIEKEAKKQLERLDAMHPDAVESAMLRTYIEWLIELPWGKSTKDRLDIKKAKTILDEDHYDLDKVKERILEFLSVIKLKGEMKGPILCFVGPPGVGKTSLGKSIARALGRKFQRISLGGMKDEAEIRGHRRTYVGSMPGRIIQGIKQAGTNNPVFMMDEIDKIGTDFRGDPASALLEVLDPEQNNAFSDHYLNLPFDLSKVMFITTANRIDTIPSALKDRMETIYIPGYTEREKLVIAKKYLVPKQLVENGLTEDMIQFADHALATIIQDYTREAGLRNLEREIASVGRKVAKRIAEGRKEKVTVTLKNLQSFLGPAKYLPEGGLEEDSIGIVSGLAWTEVGGEVLYIEASSRKGKKELMLTGSMGDVMKESAQAALTYIKSKAGALGIEGEIFDSLEMHIHIPQGAIPKDGPSAGITMAVAMISAITGKPISRKIAMTGEITLTGRVLPIGVLKEKTLAALRARVEKIIIPEENMRELVEIPQYVKRKIKFLPARTMDEVVRIMFGG</sequence>